<organism evidence="1">
    <name type="scientific">marine sediment metagenome</name>
    <dbReference type="NCBI Taxonomy" id="412755"/>
    <lineage>
        <taxon>unclassified sequences</taxon>
        <taxon>metagenomes</taxon>
        <taxon>ecological metagenomes</taxon>
    </lineage>
</organism>
<dbReference type="AlphaFoldDB" id="A0A0F8Z0W3"/>
<reference evidence="1" key="1">
    <citation type="journal article" date="2015" name="Nature">
        <title>Complex archaea that bridge the gap between prokaryotes and eukaryotes.</title>
        <authorList>
            <person name="Spang A."/>
            <person name="Saw J.H."/>
            <person name="Jorgensen S.L."/>
            <person name="Zaremba-Niedzwiedzka K."/>
            <person name="Martijn J."/>
            <person name="Lind A.E."/>
            <person name="van Eijk R."/>
            <person name="Schleper C."/>
            <person name="Guy L."/>
            <person name="Ettema T.J."/>
        </authorList>
    </citation>
    <scope>NUCLEOTIDE SEQUENCE</scope>
</reference>
<accession>A0A0F8Z0W3</accession>
<proteinExistence type="predicted"/>
<dbReference type="EMBL" id="LAZR01063168">
    <property type="protein sequence ID" value="KKK60039.1"/>
    <property type="molecule type" value="Genomic_DNA"/>
</dbReference>
<name>A0A0F8Z0W3_9ZZZZ</name>
<comment type="caution">
    <text evidence="1">The sequence shown here is derived from an EMBL/GenBank/DDBJ whole genome shotgun (WGS) entry which is preliminary data.</text>
</comment>
<evidence type="ECO:0000313" key="1">
    <source>
        <dbReference type="EMBL" id="KKK60039.1"/>
    </source>
</evidence>
<gene>
    <name evidence="1" type="ORF">LCGC14_3028360</name>
</gene>
<feature type="non-terminal residue" evidence="1">
    <location>
        <position position="206"/>
    </location>
</feature>
<sequence length="206" mass="23152">MDILTYSPAASAKLFSLLSGFKIRFSPLGTRDYNVFGLDNGFIASYATFEDASAFIQGIEEGGEYSDQTVEGGTNYIERLMKWVNAPEGVKFVEGHFPGHENVLGYFRGKTRQFGGTSAFVIDEMQSGWHQQGREEGYLTPEESQERRRLLEKINTLNKEMKKTSEKEIASLKALADTEIGLAITILKDMVNNPLNEVKFQIEEET</sequence>
<protein>
    <submittedName>
        <fullName evidence="1">Uncharacterized protein</fullName>
    </submittedName>
</protein>